<keyword evidence="2" id="KW-0067">ATP-binding</keyword>
<evidence type="ECO:0000313" key="4">
    <source>
        <dbReference type="Proteomes" id="UP000886818"/>
    </source>
</evidence>
<accession>A0ABX8RBG3</accession>
<dbReference type="InterPro" id="IPR033756">
    <property type="entry name" value="YlxH/NBP35"/>
</dbReference>
<keyword evidence="4" id="KW-1185">Reference proteome</keyword>
<name>A0ABX8RBG3_9CLOT</name>
<dbReference type="InterPro" id="IPR050625">
    <property type="entry name" value="ParA/MinD_ATPase"/>
</dbReference>
<evidence type="ECO:0000256" key="2">
    <source>
        <dbReference type="ARBA" id="ARBA00022840"/>
    </source>
</evidence>
<dbReference type="RefSeq" id="WP_218282828.1">
    <property type="nucleotide sequence ID" value="NZ_CP078093.1"/>
</dbReference>
<dbReference type="PIRSF" id="PIRSF003092">
    <property type="entry name" value="MinD"/>
    <property type="match status" value="1"/>
</dbReference>
<proteinExistence type="predicted"/>
<keyword evidence="1" id="KW-0547">Nucleotide-binding</keyword>
<dbReference type="InterPro" id="IPR033875">
    <property type="entry name" value="FlhG"/>
</dbReference>
<evidence type="ECO:0000313" key="3">
    <source>
        <dbReference type="EMBL" id="QXM06131.1"/>
    </source>
</evidence>
<dbReference type="InterPro" id="IPR025501">
    <property type="entry name" value="MinD_FleN"/>
</dbReference>
<gene>
    <name evidence="3" type="ORF">KVH43_12380</name>
</gene>
<dbReference type="Proteomes" id="UP000886818">
    <property type="component" value="Chromosome"/>
</dbReference>
<sequence length="306" mass="33836">MNDQAKKLREIINNLKKKNENQNNLTISENVTDNNNTRVITITSGKGGVGKSNFTINLALALSKLGYKITILDADLGCANIDVILGIIPKYTLANVIRREKKLEEVLIEGPEGIRLISGGSGLRELTNLTEEQIVNLMNNLRSLGKNTDFILIDTGAGINNSVLSFIEATSEVILVTTPEPTSITDAYAVLKNIILGDDEKVVRVLVNRVENSQEGLEIFNKLNMASQKFLNISLQRLGYLYDDHLVSKSVKLQKPVLLSYPNSLVSKGVETIASRLINESNSEIFEVSGLKRFIHKFIYSCKKTS</sequence>
<dbReference type="Pfam" id="PF10609">
    <property type="entry name" value="ParA"/>
    <property type="match status" value="1"/>
</dbReference>
<dbReference type="CDD" id="cd02038">
    <property type="entry name" value="FlhG-like"/>
    <property type="match status" value="1"/>
</dbReference>
<organism evidence="3 4">
    <name type="scientific">Crassaminicella indica</name>
    <dbReference type="NCBI Taxonomy" id="2855394"/>
    <lineage>
        <taxon>Bacteria</taxon>
        <taxon>Bacillati</taxon>
        <taxon>Bacillota</taxon>
        <taxon>Clostridia</taxon>
        <taxon>Eubacteriales</taxon>
        <taxon>Clostridiaceae</taxon>
        <taxon>Crassaminicella</taxon>
    </lineage>
</organism>
<reference evidence="3" key="1">
    <citation type="submission" date="2021-07" db="EMBL/GenBank/DDBJ databases">
        <title>Complete genome sequence of Crassaminicella sp. 143-21, isolated from a deep-sea hydrothermal vent.</title>
        <authorList>
            <person name="Li X."/>
        </authorList>
    </citation>
    <scope>NUCLEOTIDE SEQUENCE</scope>
    <source>
        <strain evidence="3">143-21</strain>
    </source>
</reference>
<dbReference type="EMBL" id="CP078093">
    <property type="protein sequence ID" value="QXM06131.1"/>
    <property type="molecule type" value="Genomic_DNA"/>
</dbReference>
<evidence type="ECO:0000256" key="1">
    <source>
        <dbReference type="ARBA" id="ARBA00022741"/>
    </source>
</evidence>
<protein>
    <submittedName>
        <fullName evidence="3">MinD/ParA family protein</fullName>
    </submittedName>
</protein>
<dbReference type="PANTHER" id="PTHR43384:SF4">
    <property type="entry name" value="CELLULOSE BIOSYNTHESIS PROTEIN BCSQ-RELATED"/>
    <property type="match status" value="1"/>
</dbReference>
<dbReference type="PANTHER" id="PTHR43384">
    <property type="entry name" value="SEPTUM SITE-DETERMINING PROTEIN MIND HOMOLOG, CHLOROPLASTIC-RELATED"/>
    <property type="match status" value="1"/>
</dbReference>